<organism evidence="1 2">
    <name type="scientific">Limnofasciculus baicalensis BBK-W-15</name>
    <dbReference type="NCBI Taxonomy" id="2699891"/>
    <lineage>
        <taxon>Bacteria</taxon>
        <taxon>Bacillati</taxon>
        <taxon>Cyanobacteriota</taxon>
        <taxon>Cyanophyceae</taxon>
        <taxon>Coleofasciculales</taxon>
        <taxon>Coleofasciculaceae</taxon>
        <taxon>Limnofasciculus</taxon>
        <taxon>Limnofasciculus baicalensis</taxon>
    </lineage>
</organism>
<evidence type="ECO:0000313" key="1">
    <source>
        <dbReference type="EMBL" id="MCP2732527.1"/>
    </source>
</evidence>
<sequence>MKPVIRLVISILFPLLLLGAKSDIVVSQELIADRRSNITDICRKIREVRRLAIGERLDNRDLATLEERYCAAAQPPTNNIVPPPNATQDCIDLTIMMRLARIGGGDSNLINLVDSQQLIACQFTTESDKSSISYPNGQTAKFGSTWNYPNGQTAKFGSTWNYPNGQTAKFGSTWNYPNGQTAKFGSTWNYPNGNFGDFKSLLAWACSILGRNECADRLLEVRNTNDFWSELATIELSWQAYTSQK</sequence>
<keyword evidence="2" id="KW-1185">Reference proteome</keyword>
<evidence type="ECO:0000313" key="2">
    <source>
        <dbReference type="Proteomes" id="UP001204953"/>
    </source>
</evidence>
<dbReference type="EMBL" id="JAMZMM010000639">
    <property type="protein sequence ID" value="MCP2732527.1"/>
    <property type="molecule type" value="Genomic_DNA"/>
</dbReference>
<dbReference type="RefSeq" id="WP_254015234.1">
    <property type="nucleotide sequence ID" value="NZ_JAMZMM010000639.1"/>
</dbReference>
<protein>
    <submittedName>
        <fullName evidence="1">Uncharacterized protein</fullName>
    </submittedName>
</protein>
<comment type="caution">
    <text evidence="1">The sequence shown here is derived from an EMBL/GenBank/DDBJ whole genome shotgun (WGS) entry which is preliminary data.</text>
</comment>
<gene>
    <name evidence="1" type="ORF">NJ959_29275</name>
</gene>
<proteinExistence type="predicted"/>
<dbReference type="AlphaFoldDB" id="A0AAE3KVF4"/>
<name>A0AAE3KVF4_9CYAN</name>
<reference evidence="1" key="1">
    <citation type="submission" date="2022-06" db="EMBL/GenBank/DDBJ databases">
        <title>New cyanobacteria of genus Symplocastrum in benthos of Lake Baikal.</title>
        <authorList>
            <person name="Sorokovikova E."/>
            <person name="Tikhonova I."/>
            <person name="Krasnopeev A."/>
            <person name="Evseev P."/>
            <person name="Gladkikh A."/>
            <person name="Belykh O."/>
        </authorList>
    </citation>
    <scope>NUCLEOTIDE SEQUENCE</scope>
    <source>
        <strain evidence="1">BBK-W-15</strain>
    </source>
</reference>
<accession>A0AAE3KVF4</accession>
<dbReference type="Proteomes" id="UP001204953">
    <property type="component" value="Unassembled WGS sequence"/>
</dbReference>